<dbReference type="PATRIC" id="fig|742818.3.peg.586"/>
<keyword evidence="7" id="KW-1185">Reference proteome</keyword>
<gene>
    <name evidence="6" type="ORF">HMPREF9451_00539</name>
</gene>
<keyword evidence="4" id="KW-0238">DNA-binding</keyword>
<reference evidence="6 7" key="1">
    <citation type="submission" date="2012-08" db="EMBL/GenBank/DDBJ databases">
        <title>The Genome Sequence of Slackia piriformis YIT 12062.</title>
        <authorList>
            <consortium name="The Broad Institute Genome Sequencing Platform"/>
            <person name="Earl A."/>
            <person name="Ward D."/>
            <person name="Feldgarden M."/>
            <person name="Gevers D."/>
            <person name="Morotomi M."/>
            <person name="Walker B."/>
            <person name="Young S.K."/>
            <person name="Zeng Q."/>
            <person name="Gargeya S."/>
            <person name="Fitzgerald M."/>
            <person name="Haas B."/>
            <person name="Abouelleil A."/>
            <person name="Alvarado L."/>
            <person name="Arachchi H.M."/>
            <person name="Berlin A.M."/>
            <person name="Chapman S.B."/>
            <person name="Goldberg J."/>
            <person name="Griggs A."/>
            <person name="Gujja S."/>
            <person name="Hansen M."/>
            <person name="Howarth C."/>
            <person name="Imamovic A."/>
            <person name="Larimer J."/>
            <person name="McCowen C."/>
            <person name="Montmayeur A."/>
            <person name="Murphy C."/>
            <person name="Neiman D."/>
            <person name="Pearson M."/>
            <person name="Priest M."/>
            <person name="Roberts A."/>
            <person name="Saif S."/>
            <person name="Shea T."/>
            <person name="Sisk P."/>
            <person name="Sykes S."/>
            <person name="Wortman J."/>
            <person name="Nusbaum C."/>
            <person name="Birren B."/>
        </authorList>
    </citation>
    <scope>NUCLEOTIDE SEQUENCE [LARGE SCALE GENOMIC DNA]</scope>
    <source>
        <strain evidence="6 7">YIT 12062</strain>
    </source>
</reference>
<evidence type="ECO:0000256" key="4">
    <source>
        <dbReference type="ARBA" id="ARBA00023125"/>
    </source>
</evidence>
<dbReference type="GO" id="GO:0003677">
    <property type="term" value="F:DNA binding"/>
    <property type="evidence" value="ECO:0007669"/>
    <property type="project" value="UniProtKB-KW"/>
</dbReference>
<dbReference type="InParanoid" id="K0ZA02"/>
<protein>
    <recommendedName>
        <fullName evidence="8">Mutator family transposase</fullName>
    </recommendedName>
</protein>
<keyword evidence="3" id="KW-0815">Transposition</keyword>
<dbReference type="OrthoDB" id="9793302at2"/>
<name>K0ZA02_9ACTN</name>
<evidence type="ECO:0000313" key="7">
    <source>
        <dbReference type="Proteomes" id="UP000006069"/>
    </source>
</evidence>
<dbReference type="Pfam" id="PF00872">
    <property type="entry name" value="Transposase_mut"/>
    <property type="match status" value="1"/>
</dbReference>
<sequence length="113" mass="12663">MLDEKADQLVGTGPYERTDERAAYRLSHYERGFATTSGQVTLKIPKLKGIRFGTAVIERYKRRGISVEAIIEMYLAEVPTRSIEGVREIMWGSAISADTASNLNDKAFKSAYE</sequence>
<evidence type="ECO:0000313" key="6">
    <source>
        <dbReference type="EMBL" id="EJZ84230.1"/>
    </source>
</evidence>
<dbReference type="RefSeq" id="WP_009138768.1">
    <property type="nucleotide sequence ID" value="NZ_JH815198.1"/>
</dbReference>
<comment type="function">
    <text evidence="1">Required for the transposition of the insertion element.</text>
</comment>
<evidence type="ECO:0000256" key="1">
    <source>
        <dbReference type="ARBA" id="ARBA00002190"/>
    </source>
</evidence>
<dbReference type="AlphaFoldDB" id="K0ZA02"/>
<organism evidence="6 7">
    <name type="scientific">Slackia piriformis YIT 12062</name>
    <dbReference type="NCBI Taxonomy" id="742818"/>
    <lineage>
        <taxon>Bacteria</taxon>
        <taxon>Bacillati</taxon>
        <taxon>Actinomycetota</taxon>
        <taxon>Coriobacteriia</taxon>
        <taxon>Eggerthellales</taxon>
        <taxon>Eggerthellaceae</taxon>
        <taxon>Slackia</taxon>
    </lineage>
</organism>
<dbReference type="InterPro" id="IPR001207">
    <property type="entry name" value="Transposase_mutator"/>
</dbReference>
<evidence type="ECO:0000256" key="2">
    <source>
        <dbReference type="ARBA" id="ARBA00010961"/>
    </source>
</evidence>
<accession>K0ZA02</accession>
<evidence type="ECO:0000256" key="5">
    <source>
        <dbReference type="ARBA" id="ARBA00023172"/>
    </source>
</evidence>
<evidence type="ECO:0000256" key="3">
    <source>
        <dbReference type="ARBA" id="ARBA00022578"/>
    </source>
</evidence>
<dbReference type="eggNOG" id="COG3328">
    <property type="taxonomic scope" value="Bacteria"/>
</dbReference>
<keyword evidence="5" id="KW-0233">DNA recombination</keyword>
<dbReference type="HOGENOM" id="CLU_2131880_0_0_11"/>
<dbReference type="Proteomes" id="UP000006069">
    <property type="component" value="Unassembled WGS sequence"/>
</dbReference>
<dbReference type="GO" id="GO:0004803">
    <property type="term" value="F:transposase activity"/>
    <property type="evidence" value="ECO:0007669"/>
    <property type="project" value="InterPro"/>
</dbReference>
<comment type="similarity">
    <text evidence="2">Belongs to the transposase mutator family.</text>
</comment>
<comment type="caution">
    <text evidence="6">The sequence shown here is derived from an EMBL/GenBank/DDBJ whole genome shotgun (WGS) entry which is preliminary data.</text>
</comment>
<dbReference type="GO" id="GO:0006313">
    <property type="term" value="P:DNA transposition"/>
    <property type="evidence" value="ECO:0007669"/>
    <property type="project" value="InterPro"/>
</dbReference>
<dbReference type="EMBL" id="ADMD01000002">
    <property type="protein sequence ID" value="EJZ84230.1"/>
    <property type="molecule type" value="Genomic_DNA"/>
</dbReference>
<evidence type="ECO:0008006" key="8">
    <source>
        <dbReference type="Google" id="ProtNLM"/>
    </source>
</evidence>
<proteinExistence type="inferred from homology"/>